<reference evidence="1 2" key="1">
    <citation type="submission" date="2018-02" db="EMBL/GenBank/DDBJ databases">
        <title>The draft genome of Phyllobacterium myrsinacearum DSM5892.</title>
        <authorList>
            <person name="Li L."/>
            <person name="Liu L."/>
            <person name="Zhang X."/>
            <person name="Wang T."/>
        </authorList>
    </citation>
    <scope>NUCLEOTIDE SEQUENCE [LARGE SCALE GENOMIC DNA]</scope>
    <source>
        <strain evidence="1 2">DSM 5892</strain>
    </source>
</reference>
<dbReference type="InterPro" id="IPR036782">
    <property type="entry name" value="NE0471-like_N"/>
</dbReference>
<sequence length="186" mass="21117">MFPPLAAGYLRALVKRHCSGPRKTRKGWKVSGTDLENDDVITAGLPLPRIRDVVPLDRRKVAVTWRSGETKIVDLAPALASHRVYIPLRDDDGLFRTMRVSEYGEAIEWTDELDFSAVWIARLPPVTFDNQEFRTAMDELGMSLDGMAAALEVSRRLIADFRKDKPIPRHIALATRYLIEHHKRSA</sequence>
<dbReference type="InterPro" id="IPR010982">
    <property type="entry name" value="Lambda_DNA-bd_dom_sf"/>
</dbReference>
<dbReference type="InterPro" id="IPR018841">
    <property type="entry name" value="DUF2442"/>
</dbReference>
<proteinExistence type="predicted"/>
<evidence type="ECO:0000313" key="1">
    <source>
        <dbReference type="EMBL" id="PRD52968.1"/>
    </source>
</evidence>
<gene>
    <name evidence="1" type="ORF">C5750_11145</name>
</gene>
<dbReference type="Pfam" id="PF10387">
    <property type="entry name" value="DUF2442"/>
    <property type="match status" value="1"/>
</dbReference>
<dbReference type="EMBL" id="PVBT01000003">
    <property type="protein sequence ID" value="PRD52968.1"/>
    <property type="molecule type" value="Genomic_DNA"/>
</dbReference>
<dbReference type="OrthoDB" id="8369051at2"/>
<dbReference type="GO" id="GO:0003677">
    <property type="term" value="F:DNA binding"/>
    <property type="evidence" value="ECO:0007669"/>
    <property type="project" value="InterPro"/>
</dbReference>
<evidence type="ECO:0000313" key="2">
    <source>
        <dbReference type="Proteomes" id="UP000238563"/>
    </source>
</evidence>
<dbReference type="SUPFAM" id="SSF143880">
    <property type="entry name" value="NE0471 N-terminal domain-like"/>
    <property type="match status" value="1"/>
</dbReference>
<dbReference type="Proteomes" id="UP000238563">
    <property type="component" value="Unassembled WGS sequence"/>
</dbReference>
<name>A0A2S9JIQ5_9HYPH</name>
<evidence type="ECO:0008006" key="3">
    <source>
        <dbReference type="Google" id="ProtNLM"/>
    </source>
</evidence>
<organism evidence="1 2">
    <name type="scientific">Phyllobacterium myrsinacearum</name>
    <dbReference type="NCBI Taxonomy" id="28101"/>
    <lineage>
        <taxon>Bacteria</taxon>
        <taxon>Pseudomonadati</taxon>
        <taxon>Pseudomonadota</taxon>
        <taxon>Alphaproteobacteria</taxon>
        <taxon>Hyphomicrobiales</taxon>
        <taxon>Phyllobacteriaceae</taxon>
        <taxon>Phyllobacterium</taxon>
    </lineage>
</organism>
<dbReference type="SUPFAM" id="SSF47413">
    <property type="entry name" value="lambda repressor-like DNA-binding domains"/>
    <property type="match status" value="1"/>
</dbReference>
<dbReference type="AlphaFoldDB" id="A0A2S9JIQ5"/>
<dbReference type="Gene3D" id="1.10.260.40">
    <property type="entry name" value="lambda repressor-like DNA-binding domains"/>
    <property type="match status" value="1"/>
</dbReference>
<comment type="caution">
    <text evidence="1">The sequence shown here is derived from an EMBL/GenBank/DDBJ whole genome shotgun (WGS) entry which is preliminary data.</text>
</comment>
<accession>A0A2S9JIQ5</accession>
<dbReference type="Gene3D" id="3.30.2020.10">
    <property type="entry name" value="NE0471-like N-terminal domain"/>
    <property type="match status" value="1"/>
</dbReference>
<protein>
    <recommendedName>
        <fullName evidence="3">DUF2442 domain-containing protein</fullName>
    </recommendedName>
</protein>
<keyword evidence="2" id="KW-1185">Reference proteome</keyword>